<dbReference type="AlphaFoldDB" id="E9E881"/>
<dbReference type="HOGENOM" id="CLU_2441318_0_0_1"/>
<gene>
    <name evidence="1" type="ORF">MAC_06079</name>
</gene>
<dbReference type="Proteomes" id="UP000002499">
    <property type="component" value="Unassembled WGS sequence"/>
</dbReference>
<dbReference type="InParanoid" id="E9E881"/>
<proteinExistence type="predicted"/>
<protein>
    <submittedName>
        <fullName evidence="1">Uncharacterized protein</fullName>
    </submittedName>
</protein>
<sequence>MTTIASVKVQNASTTTFAVTDGANSHTLPAATPGQPGVLDLNIQIATYTIKNGSLVAGSITIHSDATVTIAPGNGGLHSPISVVTELSPA</sequence>
<keyword evidence="2" id="KW-1185">Reference proteome</keyword>
<evidence type="ECO:0000313" key="1">
    <source>
        <dbReference type="EMBL" id="EFY87831.1"/>
    </source>
</evidence>
<reference evidence="1 2" key="1">
    <citation type="journal article" date="2011" name="PLoS Genet.">
        <title>Genome sequencing and comparative transcriptomics of the model entomopathogenic fungi Metarhizium anisopliae and M. acridum.</title>
        <authorList>
            <person name="Gao Q."/>
            <person name="Jin K."/>
            <person name="Ying S.H."/>
            <person name="Zhang Y."/>
            <person name="Xiao G."/>
            <person name="Shang Y."/>
            <person name="Duan Z."/>
            <person name="Hu X."/>
            <person name="Xie X.Q."/>
            <person name="Zhou G."/>
            <person name="Peng G."/>
            <person name="Luo Z."/>
            <person name="Huang W."/>
            <person name="Wang B."/>
            <person name="Fang W."/>
            <person name="Wang S."/>
            <person name="Zhong Y."/>
            <person name="Ma L.J."/>
            <person name="St Leger R.J."/>
            <person name="Zhao G.P."/>
            <person name="Pei Y."/>
            <person name="Feng M.G."/>
            <person name="Xia Y."/>
            <person name="Wang C."/>
        </authorList>
    </citation>
    <scope>NUCLEOTIDE SEQUENCE [LARGE SCALE GENOMIC DNA]</scope>
    <source>
        <strain evidence="1 2">CQMa 102</strain>
    </source>
</reference>
<evidence type="ECO:0000313" key="2">
    <source>
        <dbReference type="Proteomes" id="UP000002499"/>
    </source>
</evidence>
<accession>E9E881</accession>
<name>E9E881_METAQ</name>
<dbReference type="EMBL" id="GL698520">
    <property type="protein sequence ID" value="EFY87831.1"/>
    <property type="molecule type" value="Genomic_DNA"/>
</dbReference>
<organism evidence="2">
    <name type="scientific">Metarhizium acridum (strain CQMa 102)</name>
    <dbReference type="NCBI Taxonomy" id="655827"/>
    <lineage>
        <taxon>Eukaryota</taxon>
        <taxon>Fungi</taxon>
        <taxon>Dikarya</taxon>
        <taxon>Ascomycota</taxon>
        <taxon>Pezizomycotina</taxon>
        <taxon>Sordariomycetes</taxon>
        <taxon>Hypocreomycetidae</taxon>
        <taxon>Hypocreales</taxon>
        <taxon>Clavicipitaceae</taxon>
        <taxon>Metarhizium</taxon>
    </lineage>
</organism>
<dbReference type="OrthoDB" id="4961131at2759"/>